<feature type="active site" description="Proton acceptor" evidence="13">
    <location>
        <position position="623"/>
    </location>
</feature>
<comment type="subcellular location">
    <subcellularLocation>
        <location evidence="2">Secreted</location>
        <location evidence="2">Cell wall</location>
    </subcellularLocation>
    <subcellularLocation>
        <location evidence="3">Secreted</location>
        <location evidence="3">Extracellular space</location>
        <location evidence="3">Extracellular matrix</location>
    </subcellularLocation>
</comment>
<comment type="subunit">
    <text evidence="5">Homodimer.</text>
</comment>
<evidence type="ECO:0000256" key="15">
    <source>
        <dbReference type="RuleBase" id="RU003968"/>
    </source>
</evidence>
<evidence type="ECO:0000256" key="10">
    <source>
        <dbReference type="ARBA" id="ARBA00023002"/>
    </source>
</evidence>
<feature type="domain" description="Glucose-methanol-choline oxidoreductase N-terminal" evidence="17">
    <location>
        <begin position="138"/>
        <end position="161"/>
    </location>
</feature>
<dbReference type="RefSeq" id="XP_040691715.1">
    <property type="nucleotide sequence ID" value="XM_040830227.1"/>
</dbReference>
<dbReference type="Gene3D" id="3.30.560.10">
    <property type="entry name" value="Glucose Oxidase, domain 3"/>
    <property type="match status" value="1"/>
</dbReference>
<dbReference type="PROSITE" id="PS00623">
    <property type="entry name" value="GMC_OXRED_1"/>
    <property type="match status" value="1"/>
</dbReference>
<dbReference type="InterPro" id="IPR036188">
    <property type="entry name" value="FAD/NAD-bd_sf"/>
</dbReference>
<dbReference type="InterPro" id="IPR000172">
    <property type="entry name" value="GMC_OxRdtase_N"/>
</dbReference>
<keyword evidence="6" id="KW-0134">Cell wall</keyword>
<dbReference type="AlphaFoldDB" id="A0A1L9RSZ1"/>
<feature type="chain" id="PRO_5012295877" description="glucose oxidase" evidence="16">
    <location>
        <begin position="20"/>
        <end position="651"/>
    </location>
</feature>
<dbReference type="STRING" id="1073089.A0A1L9RSZ1"/>
<reference evidence="20" key="1">
    <citation type="journal article" date="2017" name="Genome Biol.">
        <title>Comparative genomics reveals high biological diversity and specific adaptations in the industrially and medically important fungal genus Aspergillus.</title>
        <authorList>
            <person name="de Vries R.P."/>
            <person name="Riley R."/>
            <person name="Wiebenga A."/>
            <person name="Aguilar-Osorio G."/>
            <person name="Amillis S."/>
            <person name="Uchima C.A."/>
            <person name="Anderluh G."/>
            <person name="Asadollahi M."/>
            <person name="Askin M."/>
            <person name="Barry K."/>
            <person name="Battaglia E."/>
            <person name="Bayram O."/>
            <person name="Benocci T."/>
            <person name="Braus-Stromeyer S.A."/>
            <person name="Caldana C."/>
            <person name="Canovas D."/>
            <person name="Cerqueira G.C."/>
            <person name="Chen F."/>
            <person name="Chen W."/>
            <person name="Choi C."/>
            <person name="Clum A."/>
            <person name="Dos Santos R.A."/>
            <person name="Damasio A.R."/>
            <person name="Diallinas G."/>
            <person name="Emri T."/>
            <person name="Fekete E."/>
            <person name="Flipphi M."/>
            <person name="Freyberg S."/>
            <person name="Gallo A."/>
            <person name="Gournas C."/>
            <person name="Habgood R."/>
            <person name="Hainaut M."/>
            <person name="Harispe M.L."/>
            <person name="Henrissat B."/>
            <person name="Hilden K.S."/>
            <person name="Hope R."/>
            <person name="Hossain A."/>
            <person name="Karabika E."/>
            <person name="Karaffa L."/>
            <person name="Karanyi Z."/>
            <person name="Krasevec N."/>
            <person name="Kuo A."/>
            <person name="Kusch H."/>
            <person name="LaButti K."/>
            <person name="Lagendijk E.L."/>
            <person name="Lapidus A."/>
            <person name="Levasseur A."/>
            <person name="Lindquist E."/>
            <person name="Lipzen A."/>
            <person name="Logrieco A.F."/>
            <person name="MacCabe A."/>
            <person name="Maekelae M.R."/>
            <person name="Malavazi I."/>
            <person name="Melin P."/>
            <person name="Meyer V."/>
            <person name="Mielnichuk N."/>
            <person name="Miskei M."/>
            <person name="Molnar A.P."/>
            <person name="Mule G."/>
            <person name="Ngan C.Y."/>
            <person name="Orejas M."/>
            <person name="Orosz E."/>
            <person name="Ouedraogo J.P."/>
            <person name="Overkamp K.M."/>
            <person name="Park H.-S."/>
            <person name="Perrone G."/>
            <person name="Piumi F."/>
            <person name="Punt P.J."/>
            <person name="Ram A.F."/>
            <person name="Ramon A."/>
            <person name="Rauscher S."/>
            <person name="Record E."/>
            <person name="Riano-Pachon D.M."/>
            <person name="Robert V."/>
            <person name="Roehrig J."/>
            <person name="Ruller R."/>
            <person name="Salamov A."/>
            <person name="Salih N.S."/>
            <person name="Samson R.A."/>
            <person name="Sandor E."/>
            <person name="Sanguinetti M."/>
            <person name="Schuetze T."/>
            <person name="Sepcic K."/>
            <person name="Shelest E."/>
            <person name="Sherlock G."/>
            <person name="Sophianopoulou V."/>
            <person name="Squina F.M."/>
            <person name="Sun H."/>
            <person name="Susca A."/>
            <person name="Todd R.B."/>
            <person name="Tsang A."/>
            <person name="Unkles S.E."/>
            <person name="van de Wiele N."/>
            <person name="van Rossen-Uffink D."/>
            <person name="Oliveira J.V."/>
            <person name="Vesth T.C."/>
            <person name="Visser J."/>
            <person name="Yu J.-H."/>
            <person name="Zhou M."/>
            <person name="Andersen M.R."/>
            <person name="Archer D.B."/>
            <person name="Baker S.E."/>
            <person name="Benoit I."/>
            <person name="Brakhage A.A."/>
            <person name="Braus G.H."/>
            <person name="Fischer R."/>
            <person name="Frisvad J.C."/>
            <person name="Goldman G.H."/>
            <person name="Houbraken J."/>
            <person name="Oakley B."/>
            <person name="Pocsi I."/>
            <person name="Scazzocchio C."/>
            <person name="Seiboth B."/>
            <person name="vanKuyk P.A."/>
            <person name="Wortman J."/>
            <person name="Dyer P.S."/>
            <person name="Grigoriev I.V."/>
        </authorList>
    </citation>
    <scope>NUCLEOTIDE SEQUENCE [LARGE SCALE GENOMIC DNA]</scope>
    <source>
        <strain evidence="20">DTO 134E9</strain>
    </source>
</reference>
<dbReference type="EMBL" id="KV878210">
    <property type="protein sequence ID" value="OJJ38039.1"/>
    <property type="molecule type" value="Genomic_DNA"/>
</dbReference>
<evidence type="ECO:0000256" key="2">
    <source>
        <dbReference type="ARBA" id="ARBA00004191"/>
    </source>
</evidence>
<comment type="cofactor">
    <cofactor evidence="1 14">
        <name>FAD</name>
        <dbReference type="ChEBI" id="CHEBI:57692"/>
    </cofactor>
</comment>
<evidence type="ECO:0000256" key="8">
    <source>
        <dbReference type="ARBA" id="ARBA00022630"/>
    </source>
</evidence>
<dbReference type="OrthoDB" id="269227at2759"/>
<evidence type="ECO:0000256" key="4">
    <source>
        <dbReference type="ARBA" id="ARBA00010790"/>
    </source>
</evidence>
<keyword evidence="7" id="KW-0964">Secreted</keyword>
<evidence type="ECO:0000256" key="14">
    <source>
        <dbReference type="PIRSR" id="PIRSR000137-2"/>
    </source>
</evidence>
<feature type="active site" description="Proton donor" evidence="13">
    <location>
        <position position="580"/>
    </location>
</feature>
<dbReference type="PROSITE" id="PS00624">
    <property type="entry name" value="GMC_OXRED_2"/>
    <property type="match status" value="1"/>
</dbReference>
<dbReference type="Gene3D" id="4.10.450.10">
    <property type="entry name" value="Glucose Oxidase, domain 2"/>
    <property type="match status" value="1"/>
</dbReference>
<keyword evidence="20" id="KW-1185">Reference proteome</keyword>
<dbReference type="Pfam" id="PF05199">
    <property type="entry name" value="GMC_oxred_C"/>
    <property type="match status" value="1"/>
</dbReference>
<evidence type="ECO:0000256" key="6">
    <source>
        <dbReference type="ARBA" id="ARBA00022512"/>
    </source>
</evidence>
<dbReference type="SUPFAM" id="SSF51905">
    <property type="entry name" value="FAD/NAD(P)-binding domain"/>
    <property type="match status" value="1"/>
</dbReference>
<dbReference type="SUPFAM" id="SSF54373">
    <property type="entry name" value="FAD-linked reductases, C-terminal domain"/>
    <property type="match status" value="1"/>
</dbReference>
<protein>
    <recommendedName>
        <fullName evidence="12">glucose oxidase</fullName>
        <ecNumber evidence="12">1.1.3.4</ecNumber>
    </recommendedName>
</protein>
<evidence type="ECO:0000313" key="19">
    <source>
        <dbReference type="EMBL" id="OJJ38039.1"/>
    </source>
</evidence>
<keyword evidence="7" id="KW-0272">Extracellular matrix</keyword>
<dbReference type="PIRSF" id="PIRSF000137">
    <property type="entry name" value="Alcohol_oxidase"/>
    <property type="match status" value="1"/>
</dbReference>
<proteinExistence type="inferred from homology"/>
<dbReference type="PANTHER" id="PTHR11552">
    <property type="entry name" value="GLUCOSE-METHANOL-CHOLINE GMC OXIDOREDUCTASE"/>
    <property type="match status" value="1"/>
</dbReference>
<keyword evidence="10" id="KW-0560">Oxidoreductase</keyword>
<feature type="signal peptide" evidence="16">
    <location>
        <begin position="1"/>
        <end position="19"/>
    </location>
</feature>
<comment type="similarity">
    <text evidence="4 15">Belongs to the GMC oxidoreductase family.</text>
</comment>
<dbReference type="EC" id="1.1.3.4" evidence="12"/>
<sequence length="651" mass="71184">MKYTISIALLGSLALGHCAQRPLPGSGWRTQGSPSDNPHDITPGVISDPLLVKDKVYDFVIAGGGLTGLTLAAKLLESDTLDRDTTVLVIESGFYGSEYGPIIDDLNTYGQIFGSSVDHAFETNPQKAHNRVEIIRSGNGLGGSTLINGGTWTRPHKKQVDSWREVFGNDGWDWDGLLGYMNDIEKPRDPDDSQSHVTPGHWHNYTAACHVKTSHDIEGKVEVGARDRNRTWSPLIPAFRDTVKGIYPDSPIGLDLCCGEPRGVSMFLNTLTEDQIRTDASRAWLRPILNNDHTKKRITVLTGQLVGKINLEKANGTDAAYKATGVEFGTHNKEGSRFNVTADDEVLVAAGSAISPLILQHSGIGPKDVLQKAGVDLKVDLPVGLNLQDQTTTSVVSGSTSAGNGQGQAAFFATFDEVFGPDANEWGAKLNSNDTLRAWAQAVVAGGGFHDADALFTQYVNYRTWLLDHNVSYAELFLDTDDRIHFDLWDLIPFTRGYVKILDADPYLQSFEYNPRYFENELDLYGQAAATRLARDITRSGSLNSTYAGDEKIPGDLLRQGASLKEWALYVKQNFRANYHGVSTCSMMPKEVGGVVDSKAQVYGVDRLRVVDGSIPPTQVSSHVMTVFYAMASKIGDAIIKKYTPKGSYEL</sequence>
<dbReference type="InterPro" id="IPR012132">
    <property type="entry name" value="GMC_OxRdtase"/>
</dbReference>
<evidence type="ECO:0000259" key="17">
    <source>
        <dbReference type="PROSITE" id="PS00623"/>
    </source>
</evidence>
<dbReference type="GO" id="GO:0046562">
    <property type="term" value="F:beta-D-glucose oxidase activity"/>
    <property type="evidence" value="ECO:0007669"/>
    <property type="project" value="UniProtKB-EC"/>
</dbReference>
<feature type="binding site" evidence="14">
    <location>
        <position position="306"/>
    </location>
    <ligand>
        <name>FAD</name>
        <dbReference type="ChEBI" id="CHEBI:57692"/>
    </ligand>
</feature>
<dbReference type="PANTHER" id="PTHR11552:SF201">
    <property type="entry name" value="GLUCOSE-METHANOL-CHOLINE OXIDOREDUCTASE N-TERMINAL DOMAIN-CONTAINING PROTEIN"/>
    <property type="match status" value="1"/>
</dbReference>
<evidence type="ECO:0000256" key="16">
    <source>
        <dbReference type="SAM" id="SignalP"/>
    </source>
</evidence>
<evidence type="ECO:0000256" key="13">
    <source>
        <dbReference type="PIRSR" id="PIRSR000137-1"/>
    </source>
</evidence>
<dbReference type="Gene3D" id="3.50.50.60">
    <property type="entry name" value="FAD/NAD(P)-binding domain"/>
    <property type="match status" value="1"/>
</dbReference>
<dbReference type="GeneID" id="63746075"/>
<evidence type="ECO:0000256" key="7">
    <source>
        <dbReference type="ARBA" id="ARBA00022530"/>
    </source>
</evidence>
<keyword evidence="9 14" id="KW-0274">FAD</keyword>
<name>A0A1L9RSZ1_ASPWE</name>
<evidence type="ECO:0000256" key="9">
    <source>
        <dbReference type="ARBA" id="ARBA00022827"/>
    </source>
</evidence>
<comment type="catalytic activity">
    <reaction evidence="11">
        <text>beta-D-glucose + O2 = D-glucono-1,5-lactone + H2O2</text>
        <dbReference type="Rhea" id="RHEA:11428"/>
        <dbReference type="ChEBI" id="CHEBI:15379"/>
        <dbReference type="ChEBI" id="CHEBI:15903"/>
        <dbReference type="ChEBI" id="CHEBI:16217"/>
        <dbReference type="ChEBI" id="CHEBI:16240"/>
        <dbReference type="EC" id="1.1.3.4"/>
    </reaction>
    <physiologicalReaction direction="left-to-right" evidence="11">
        <dbReference type="Rhea" id="RHEA:11429"/>
    </physiologicalReaction>
</comment>
<evidence type="ECO:0000256" key="3">
    <source>
        <dbReference type="ARBA" id="ARBA00004498"/>
    </source>
</evidence>
<accession>A0A1L9RSZ1</accession>
<dbReference type="Pfam" id="PF00732">
    <property type="entry name" value="GMC_oxred_N"/>
    <property type="match status" value="1"/>
</dbReference>
<dbReference type="Proteomes" id="UP000184383">
    <property type="component" value="Unassembled WGS sequence"/>
</dbReference>
<evidence type="ECO:0000256" key="11">
    <source>
        <dbReference type="ARBA" id="ARBA00049435"/>
    </source>
</evidence>
<dbReference type="InterPro" id="IPR007867">
    <property type="entry name" value="GMC_OxRtase_C"/>
</dbReference>
<gene>
    <name evidence="19" type="ORF">ASPWEDRAFT_167973</name>
</gene>
<evidence type="ECO:0000313" key="20">
    <source>
        <dbReference type="Proteomes" id="UP000184383"/>
    </source>
</evidence>
<dbReference type="GO" id="GO:0050660">
    <property type="term" value="F:flavin adenine dinucleotide binding"/>
    <property type="evidence" value="ECO:0007669"/>
    <property type="project" value="InterPro"/>
</dbReference>
<dbReference type="VEuPathDB" id="FungiDB:ASPWEDRAFT_167973"/>
<evidence type="ECO:0000259" key="18">
    <source>
        <dbReference type="PROSITE" id="PS00624"/>
    </source>
</evidence>
<evidence type="ECO:0000256" key="5">
    <source>
        <dbReference type="ARBA" id="ARBA00011738"/>
    </source>
</evidence>
<organism evidence="19 20">
    <name type="scientific">Aspergillus wentii DTO 134E9</name>
    <dbReference type="NCBI Taxonomy" id="1073089"/>
    <lineage>
        <taxon>Eukaryota</taxon>
        <taxon>Fungi</taxon>
        <taxon>Dikarya</taxon>
        <taxon>Ascomycota</taxon>
        <taxon>Pezizomycotina</taxon>
        <taxon>Eurotiomycetes</taxon>
        <taxon>Eurotiomycetidae</taxon>
        <taxon>Eurotiales</taxon>
        <taxon>Aspergillaceae</taxon>
        <taxon>Aspergillus</taxon>
        <taxon>Aspergillus subgen. Cremei</taxon>
    </lineage>
</organism>
<keyword evidence="8 15" id="KW-0285">Flavoprotein</keyword>
<feature type="binding site" evidence="14">
    <location>
        <position position="613"/>
    </location>
    <ligand>
        <name>FAD</name>
        <dbReference type="ChEBI" id="CHEBI:57692"/>
    </ligand>
</feature>
<evidence type="ECO:0000256" key="12">
    <source>
        <dbReference type="ARBA" id="ARBA00049722"/>
    </source>
</evidence>
<feature type="domain" description="Glucose-methanol-choline oxidoreductase N-terminal" evidence="18">
    <location>
        <begin position="351"/>
        <end position="365"/>
    </location>
</feature>
<dbReference type="InterPro" id="IPR027424">
    <property type="entry name" value="Glucose_Oxidase_domain_2"/>
</dbReference>
<evidence type="ECO:0000256" key="1">
    <source>
        <dbReference type="ARBA" id="ARBA00001974"/>
    </source>
</evidence>
<keyword evidence="16" id="KW-0732">Signal</keyword>